<gene>
    <name evidence="1" type="ordered locus">VIT_08s0007g06130</name>
</gene>
<dbReference type="EMBL" id="FN595991">
    <property type="protein sequence ID" value="CCB55271.1"/>
    <property type="molecule type" value="Genomic_DNA"/>
</dbReference>
<name>F6HLL5_VITVI</name>
<keyword evidence="2" id="KW-1185">Reference proteome</keyword>
<accession>F6HLL5</accession>
<sequence>MFCMRAIRLYGHD</sequence>
<protein>
    <submittedName>
        <fullName evidence="1">Uncharacterized protein</fullName>
    </submittedName>
</protein>
<dbReference type="InParanoid" id="F6HLL5"/>
<proteinExistence type="predicted"/>
<dbReference type="Proteomes" id="UP000009183">
    <property type="component" value="Chromosome 8"/>
</dbReference>
<organism evidence="1 2">
    <name type="scientific">Vitis vinifera</name>
    <name type="common">Grape</name>
    <dbReference type="NCBI Taxonomy" id="29760"/>
    <lineage>
        <taxon>Eukaryota</taxon>
        <taxon>Viridiplantae</taxon>
        <taxon>Streptophyta</taxon>
        <taxon>Embryophyta</taxon>
        <taxon>Tracheophyta</taxon>
        <taxon>Spermatophyta</taxon>
        <taxon>Magnoliopsida</taxon>
        <taxon>eudicotyledons</taxon>
        <taxon>Gunneridae</taxon>
        <taxon>Pentapetalae</taxon>
        <taxon>rosids</taxon>
        <taxon>Vitales</taxon>
        <taxon>Vitaceae</taxon>
        <taxon>Viteae</taxon>
        <taxon>Vitis</taxon>
    </lineage>
</organism>
<dbReference type="HOGENOM" id="CLU_3436096_0_0_1"/>
<reference evidence="2" key="1">
    <citation type="journal article" date="2007" name="Nature">
        <title>The grapevine genome sequence suggests ancestral hexaploidization in major angiosperm phyla.</title>
        <authorList>
            <consortium name="The French-Italian Public Consortium for Grapevine Genome Characterization."/>
            <person name="Jaillon O."/>
            <person name="Aury J.-M."/>
            <person name="Noel B."/>
            <person name="Policriti A."/>
            <person name="Clepet C."/>
            <person name="Casagrande A."/>
            <person name="Choisne N."/>
            <person name="Aubourg S."/>
            <person name="Vitulo N."/>
            <person name="Jubin C."/>
            <person name="Vezzi A."/>
            <person name="Legeai F."/>
            <person name="Hugueney P."/>
            <person name="Dasilva C."/>
            <person name="Horner D."/>
            <person name="Mica E."/>
            <person name="Jublot D."/>
            <person name="Poulain J."/>
            <person name="Bruyere C."/>
            <person name="Billault A."/>
            <person name="Segurens B."/>
            <person name="Gouyvenoux M."/>
            <person name="Ugarte E."/>
            <person name="Cattonaro F."/>
            <person name="Anthouard V."/>
            <person name="Vico V."/>
            <person name="Del Fabbro C."/>
            <person name="Alaux M."/>
            <person name="Di Gaspero G."/>
            <person name="Dumas V."/>
            <person name="Felice N."/>
            <person name="Paillard S."/>
            <person name="Juman I."/>
            <person name="Moroldo M."/>
            <person name="Scalabrin S."/>
            <person name="Canaguier A."/>
            <person name="Le Clainche I."/>
            <person name="Malacrida G."/>
            <person name="Durand E."/>
            <person name="Pesole G."/>
            <person name="Laucou V."/>
            <person name="Chatelet P."/>
            <person name="Merdinoglu D."/>
            <person name="Delledonne M."/>
            <person name="Pezzotti M."/>
            <person name="Lecharny A."/>
            <person name="Scarpelli C."/>
            <person name="Artiguenave F."/>
            <person name="Pe M.E."/>
            <person name="Valle G."/>
            <person name="Morgante M."/>
            <person name="Caboche M."/>
            <person name="Adam-Blondon A.-F."/>
            <person name="Weissenbach J."/>
            <person name="Quetier F."/>
            <person name="Wincker P."/>
        </authorList>
    </citation>
    <scope>NUCLEOTIDE SEQUENCE [LARGE SCALE GENOMIC DNA]</scope>
    <source>
        <strain evidence="2">cv. Pinot noir / PN40024</strain>
    </source>
</reference>
<evidence type="ECO:0000313" key="2">
    <source>
        <dbReference type="Proteomes" id="UP000009183"/>
    </source>
</evidence>
<evidence type="ECO:0000313" key="1">
    <source>
        <dbReference type="EMBL" id="CCB55271.1"/>
    </source>
</evidence>